<dbReference type="InterPro" id="IPR017438">
    <property type="entry name" value="ATP-NAD_kinase_N"/>
</dbReference>
<dbReference type="EMBL" id="CP059273">
    <property type="protein sequence ID" value="QLQ81961.1"/>
    <property type="molecule type" value="Genomic_DNA"/>
</dbReference>
<evidence type="ECO:0000313" key="3">
    <source>
        <dbReference type="Proteomes" id="UP000510647"/>
    </source>
</evidence>
<dbReference type="AlphaFoldDB" id="A0A7H9HX88"/>
<sequence>MESIKRIRLACIGGQELYVVTRFVGSVRISFELESVSSSTGNDVKPNPIGELVVIDSTASGRGRTEQDDFYRIVMGPVFKKLNLQHTLIKTTSRDSISLYARSMDTSRSYMVMFLSGDTSVSELINNLPDEFSGSDLLVLPFPLGSGNAWASSLGFMDPAETLRSFLNGSLPSRDFPLYRAVFPNGYSIVFFIILSLGFHANMLHACEVPEYKRMGNERFREAGGQVLAHYDLDLGITVGGLTNSYSYFALINTPNLEPAYMPSPQSDPLKHELHVLAYSNNLGKDQLLASIMKGYELKKGDALPKEAGITYLPMTADFDVKLNIDPDNAPRYKFEICCDGVLLNLLDLQSEDTVKNIIHIEFLRRYSGFNLKVLSPR</sequence>
<proteinExistence type="predicted"/>
<dbReference type="Pfam" id="PF00781">
    <property type="entry name" value="DAGK_cat"/>
    <property type="match status" value="1"/>
</dbReference>
<dbReference type="GO" id="GO:0001727">
    <property type="term" value="F:lipid kinase activity"/>
    <property type="evidence" value="ECO:0007669"/>
    <property type="project" value="TreeGrafter"/>
</dbReference>
<dbReference type="PANTHER" id="PTHR12358">
    <property type="entry name" value="SPHINGOSINE KINASE"/>
    <property type="match status" value="1"/>
</dbReference>
<keyword evidence="3" id="KW-1185">Reference proteome</keyword>
<dbReference type="OrthoDB" id="3853857at2759"/>
<reference evidence="2 3" key="1">
    <citation type="submission" date="2020-06" db="EMBL/GenBank/DDBJ databases">
        <title>The yeast mating-type switching endonuclease HO is a domesticated member of an unorthodox homing genetic element family.</title>
        <authorList>
            <person name="Coughlan A.Y."/>
            <person name="Lombardi L."/>
            <person name="Braun-Galleani S."/>
            <person name="Martos A.R."/>
            <person name="Galeote V."/>
            <person name="Bigey F."/>
            <person name="Dequin S."/>
            <person name="Byrne K.P."/>
            <person name="Wolfe K.H."/>
        </authorList>
    </citation>
    <scope>NUCLEOTIDE SEQUENCE [LARGE SCALE GENOMIC DNA]</scope>
    <source>
        <strain evidence="2 3">CBS2947</strain>
    </source>
</reference>
<dbReference type="Gene3D" id="3.40.50.10330">
    <property type="entry name" value="Probable inorganic polyphosphate/atp-NAD kinase, domain 1"/>
    <property type="match status" value="1"/>
</dbReference>
<dbReference type="GO" id="GO:0016020">
    <property type="term" value="C:membrane"/>
    <property type="evidence" value="ECO:0007669"/>
    <property type="project" value="TreeGrafter"/>
</dbReference>
<dbReference type="PANTHER" id="PTHR12358:SF108">
    <property type="entry name" value="DAGKC DOMAIN-CONTAINING PROTEIN"/>
    <property type="match status" value="1"/>
</dbReference>
<organism evidence="2 3">
    <name type="scientific">Torulaspora globosa</name>
    <dbReference type="NCBI Taxonomy" id="48254"/>
    <lineage>
        <taxon>Eukaryota</taxon>
        <taxon>Fungi</taxon>
        <taxon>Dikarya</taxon>
        <taxon>Ascomycota</taxon>
        <taxon>Saccharomycotina</taxon>
        <taxon>Saccharomycetes</taxon>
        <taxon>Saccharomycetales</taxon>
        <taxon>Saccharomycetaceae</taxon>
        <taxon>Torulaspora</taxon>
    </lineage>
</organism>
<dbReference type="SUPFAM" id="SSF111331">
    <property type="entry name" value="NAD kinase/diacylglycerol kinase-like"/>
    <property type="match status" value="1"/>
</dbReference>
<dbReference type="GO" id="GO:0046512">
    <property type="term" value="P:sphingosine biosynthetic process"/>
    <property type="evidence" value="ECO:0007669"/>
    <property type="project" value="TreeGrafter"/>
</dbReference>
<feature type="domain" description="DAGKc" evidence="1">
    <location>
        <begin position="58"/>
        <end position="169"/>
    </location>
</feature>
<evidence type="ECO:0000259" key="1">
    <source>
        <dbReference type="Pfam" id="PF00781"/>
    </source>
</evidence>
<gene>
    <name evidence="2" type="ORF">HG537_0G02150</name>
</gene>
<evidence type="ECO:0000313" key="2">
    <source>
        <dbReference type="EMBL" id="QLQ81961.1"/>
    </source>
</evidence>
<dbReference type="InterPro" id="IPR050187">
    <property type="entry name" value="Lipid_Phosphate_FormReg"/>
</dbReference>
<name>A0A7H9HX88_9SACH</name>
<dbReference type="Proteomes" id="UP000510647">
    <property type="component" value="Chromosome 7"/>
</dbReference>
<dbReference type="GO" id="GO:0005737">
    <property type="term" value="C:cytoplasm"/>
    <property type="evidence" value="ECO:0007669"/>
    <property type="project" value="TreeGrafter"/>
</dbReference>
<accession>A0A7H9HX88</accession>
<protein>
    <recommendedName>
        <fullName evidence="1">DAGKc domain-containing protein</fullName>
    </recommendedName>
</protein>
<dbReference type="InterPro" id="IPR001206">
    <property type="entry name" value="Diacylglycerol_kinase_cat_dom"/>
</dbReference>
<dbReference type="InterPro" id="IPR016064">
    <property type="entry name" value="NAD/diacylglycerol_kinase_sf"/>
</dbReference>